<reference evidence="2 3" key="1">
    <citation type="submission" date="2022-12" db="EMBL/GenBank/DDBJ databases">
        <title>Chromosome-level genome assembly of true bugs.</title>
        <authorList>
            <person name="Ma L."/>
            <person name="Li H."/>
        </authorList>
    </citation>
    <scope>NUCLEOTIDE SEQUENCE [LARGE SCALE GENOMIC DNA]</scope>
    <source>
        <strain evidence="2">Lab_2022b</strain>
    </source>
</reference>
<dbReference type="Pfam" id="PF18084">
    <property type="entry name" value="ARTD15_N"/>
    <property type="match status" value="1"/>
</dbReference>
<dbReference type="SUPFAM" id="SSF56399">
    <property type="entry name" value="ADP-ribosylation"/>
    <property type="match status" value="1"/>
</dbReference>
<gene>
    <name evidence="2" type="ORF">O3M35_000282</name>
</gene>
<dbReference type="Proteomes" id="UP001461498">
    <property type="component" value="Unassembled WGS sequence"/>
</dbReference>
<keyword evidence="3" id="KW-1185">Reference proteome</keyword>
<evidence type="ECO:0000313" key="3">
    <source>
        <dbReference type="Proteomes" id="UP001461498"/>
    </source>
</evidence>
<comment type="caution">
    <text evidence="2">The sequence shown here is derived from an EMBL/GenBank/DDBJ whole genome shotgun (WGS) entry which is preliminary data.</text>
</comment>
<accession>A0AAW1DL42</accession>
<feature type="domain" description="PARP16 N-terminal" evidence="1">
    <location>
        <begin position="130"/>
        <end position="209"/>
    </location>
</feature>
<sequence length="458" mass="52631">MEDDVRPDSIKSTQVLGEDVLAKEDLHRRKLNDLNELKAKNATSIHNHRSASAMEINSKSESYIVMENKKHQVNMIIPSTVSNQRHYLHCGDMEIVSKCTKRVFFNDEELLKRLKPCQDYQNKIKELIKYLENNLETADLKIAIYMNACDRQCLSPYPSYIIEESVIGMESLALINDFIPPVSLLQNYLGKGNSFTPNEHVVNVLHWLLITFAEPYFQQCDSKHFERILNKVDNLVNVKYPNRIFVFKYKRLSEGFWQAEKGEMQSGYAFLPINMEHAHSVSHLGVHPQIFTEGAHGVGLYLTTDLGYCVNTAPSQWVWGKSMLGIENQIILEVEFIKHPDVITYHEKKAILVDETLPQEDIAAAKWYFVPSQRLVRVRYLLLFVKTPPVPIHAITSKILKAPKCDLYNYYKHSLLLVSISLSVIWLLKRGKVTPMVKTILAGFSTLPLIRHYLSIAS</sequence>
<dbReference type="EMBL" id="JAPXFL010000001">
    <property type="protein sequence ID" value="KAK9511663.1"/>
    <property type="molecule type" value="Genomic_DNA"/>
</dbReference>
<organism evidence="2 3">
    <name type="scientific">Rhynocoris fuscipes</name>
    <dbReference type="NCBI Taxonomy" id="488301"/>
    <lineage>
        <taxon>Eukaryota</taxon>
        <taxon>Metazoa</taxon>
        <taxon>Ecdysozoa</taxon>
        <taxon>Arthropoda</taxon>
        <taxon>Hexapoda</taxon>
        <taxon>Insecta</taxon>
        <taxon>Pterygota</taxon>
        <taxon>Neoptera</taxon>
        <taxon>Paraneoptera</taxon>
        <taxon>Hemiptera</taxon>
        <taxon>Heteroptera</taxon>
        <taxon>Panheteroptera</taxon>
        <taxon>Cimicomorpha</taxon>
        <taxon>Reduviidae</taxon>
        <taxon>Harpactorinae</taxon>
        <taxon>Harpactorini</taxon>
        <taxon>Rhynocoris</taxon>
    </lineage>
</organism>
<dbReference type="AlphaFoldDB" id="A0AAW1DL42"/>
<dbReference type="InterPro" id="IPR041400">
    <property type="entry name" value="PARP16_N"/>
</dbReference>
<protein>
    <recommendedName>
        <fullName evidence="1">PARP16 N-terminal domain-containing protein</fullName>
    </recommendedName>
</protein>
<evidence type="ECO:0000313" key="2">
    <source>
        <dbReference type="EMBL" id="KAK9511663.1"/>
    </source>
</evidence>
<proteinExistence type="predicted"/>
<evidence type="ECO:0000259" key="1">
    <source>
        <dbReference type="Pfam" id="PF18084"/>
    </source>
</evidence>
<name>A0AAW1DL42_9HEMI</name>